<gene>
    <name evidence="1" type="ORF">L6164_011222</name>
</gene>
<proteinExistence type="predicted"/>
<keyword evidence="2" id="KW-1185">Reference proteome</keyword>
<dbReference type="EMBL" id="CM039430">
    <property type="protein sequence ID" value="KAI4343933.1"/>
    <property type="molecule type" value="Genomic_DNA"/>
</dbReference>
<comment type="caution">
    <text evidence="1">The sequence shown here is derived from an EMBL/GenBank/DDBJ whole genome shotgun (WGS) entry which is preliminary data.</text>
</comment>
<protein>
    <submittedName>
        <fullName evidence="1">Uncharacterized protein</fullName>
    </submittedName>
</protein>
<dbReference type="Proteomes" id="UP000828941">
    <property type="component" value="Chromosome 5"/>
</dbReference>
<sequence length="563" mass="62266">MEEDQEFKHVCKFCSKSFPCGRSLGGHMRSHVTNNSAETEEKLLTKKLSSLKNTGSNTAKGGETGSDAGTNAGYDLRENRKRTWRVADSSEDTSLLDKFCKECGKGFQSWKALFGHMKCHSEKERVSNSVEDQDSGTNATQKLVMDSQSDNEATVPNRRRRSKRRTRYMAAAPAAATSSFSFANPSSSFSEVEQEQEEVAMSLIMLSRDMGPWGGRNSVAESSDNNSAYLETRSSLRTNLVRKIEGKRPISNSSEKVKLTEQSEKSEIGKLEPANPSPSGKKSELSRKNRSKMNKAKVSIDGFMKTEKAMKSEPDYQSALEDSADELGEHMVNETELDLSKSGTTKNYSSIKRKLCGFESKSSCLKNMVNKDSEAEADLSRNSDKRGKFECTTCNKIFHSYQALGGHRASHRKIRGCFASRDESSENSIETDVSPDPTTESKLMKNSDTEDLIKHELGAAPFGEADTVTESKKSKVHECPICLKVFPSGQALGGHKRSHLASGSENRNCQTLVLQEPVPEIRDFLDLNLPAATEEESTGHVETYRTWWAGGNHKHEALVDLGV</sequence>
<evidence type="ECO:0000313" key="2">
    <source>
        <dbReference type="Proteomes" id="UP000828941"/>
    </source>
</evidence>
<accession>A0ACB9P547</accession>
<name>A0ACB9P547_BAUVA</name>
<organism evidence="1 2">
    <name type="scientific">Bauhinia variegata</name>
    <name type="common">Purple orchid tree</name>
    <name type="synonym">Phanera variegata</name>
    <dbReference type="NCBI Taxonomy" id="167791"/>
    <lineage>
        <taxon>Eukaryota</taxon>
        <taxon>Viridiplantae</taxon>
        <taxon>Streptophyta</taxon>
        <taxon>Embryophyta</taxon>
        <taxon>Tracheophyta</taxon>
        <taxon>Spermatophyta</taxon>
        <taxon>Magnoliopsida</taxon>
        <taxon>eudicotyledons</taxon>
        <taxon>Gunneridae</taxon>
        <taxon>Pentapetalae</taxon>
        <taxon>rosids</taxon>
        <taxon>fabids</taxon>
        <taxon>Fabales</taxon>
        <taxon>Fabaceae</taxon>
        <taxon>Cercidoideae</taxon>
        <taxon>Cercideae</taxon>
        <taxon>Bauhiniinae</taxon>
        <taxon>Bauhinia</taxon>
    </lineage>
</organism>
<reference evidence="1 2" key="1">
    <citation type="journal article" date="2022" name="DNA Res.">
        <title>Chromosomal-level genome assembly of the orchid tree Bauhinia variegata (Leguminosae; Cercidoideae) supports the allotetraploid origin hypothesis of Bauhinia.</title>
        <authorList>
            <person name="Zhong Y."/>
            <person name="Chen Y."/>
            <person name="Zheng D."/>
            <person name="Pang J."/>
            <person name="Liu Y."/>
            <person name="Luo S."/>
            <person name="Meng S."/>
            <person name="Qian L."/>
            <person name="Wei D."/>
            <person name="Dai S."/>
            <person name="Zhou R."/>
        </authorList>
    </citation>
    <scope>NUCLEOTIDE SEQUENCE [LARGE SCALE GENOMIC DNA]</scope>
    <source>
        <strain evidence="1">BV-YZ2020</strain>
    </source>
</reference>
<evidence type="ECO:0000313" key="1">
    <source>
        <dbReference type="EMBL" id="KAI4343933.1"/>
    </source>
</evidence>